<protein>
    <submittedName>
        <fullName evidence="2">Uncharacterized protein</fullName>
    </submittedName>
</protein>
<organism evidence="2 3">
    <name type="scientific">Halonotius pteroides</name>
    <dbReference type="NCBI Taxonomy" id="268735"/>
    <lineage>
        <taxon>Archaea</taxon>
        <taxon>Methanobacteriati</taxon>
        <taxon>Methanobacteriota</taxon>
        <taxon>Stenosarchaea group</taxon>
        <taxon>Halobacteria</taxon>
        <taxon>Halobacteriales</taxon>
        <taxon>Haloferacaceae</taxon>
        <taxon>Halonotius</taxon>
    </lineage>
</organism>
<dbReference type="EMBL" id="QMDW01000002">
    <property type="protein sequence ID" value="RJX51524.1"/>
    <property type="molecule type" value="Genomic_DNA"/>
</dbReference>
<evidence type="ECO:0000313" key="3">
    <source>
        <dbReference type="Proteomes" id="UP000281564"/>
    </source>
</evidence>
<accession>A0A3A6Q8R5</accession>
<proteinExistence type="predicted"/>
<keyword evidence="3" id="KW-1185">Reference proteome</keyword>
<gene>
    <name evidence="2" type="ORF">DP106_02205</name>
</gene>
<sequence>MSSESQPPEAARPPRDDPLPESYALRVTDGEVHVWQYNPTIPEPAGEWQYVETIDQANAPRFTLEYATLTAPAGDGYWIYSNAYDCAMDCE</sequence>
<dbReference type="Proteomes" id="UP000281564">
    <property type="component" value="Unassembled WGS sequence"/>
</dbReference>
<feature type="region of interest" description="Disordered" evidence="1">
    <location>
        <begin position="1"/>
        <end position="22"/>
    </location>
</feature>
<evidence type="ECO:0000256" key="1">
    <source>
        <dbReference type="SAM" id="MobiDB-lite"/>
    </source>
</evidence>
<reference evidence="2 3" key="1">
    <citation type="submission" date="2018-06" db="EMBL/GenBank/DDBJ databases">
        <title>Halonotius sp. F13-13 a new haloarchaeeon isolated from a solar saltern from Isla Cristina, Huelva, Spain.</title>
        <authorList>
            <person name="Duran-Viseras A."/>
            <person name="Sanchez-Porro C."/>
            <person name="Ventosa A."/>
        </authorList>
    </citation>
    <scope>NUCLEOTIDE SEQUENCE [LARGE SCALE GENOMIC DNA]</scope>
    <source>
        <strain evidence="2 3">CECT 7525</strain>
    </source>
</reference>
<dbReference type="OrthoDB" id="324637at2157"/>
<comment type="caution">
    <text evidence="2">The sequence shown here is derived from an EMBL/GenBank/DDBJ whole genome shotgun (WGS) entry which is preliminary data.</text>
</comment>
<dbReference type="AlphaFoldDB" id="A0A3A6Q8R5"/>
<evidence type="ECO:0000313" key="2">
    <source>
        <dbReference type="EMBL" id="RJX51524.1"/>
    </source>
</evidence>
<name>A0A3A6Q8R5_9EURY</name>
<dbReference type="RefSeq" id="WP_120083083.1">
    <property type="nucleotide sequence ID" value="NZ_QMDW01000002.1"/>
</dbReference>